<evidence type="ECO:0000313" key="8">
    <source>
        <dbReference type="EMBL" id="GCF95807.1"/>
    </source>
</evidence>
<comment type="caution">
    <text evidence="8">The sequence shown here is derived from an EMBL/GenBank/DDBJ whole genome shotgun (WGS) entry which is preliminary data.</text>
</comment>
<keyword evidence="1" id="KW-0805">Transcription regulation</keyword>
<evidence type="ECO:0000313" key="9">
    <source>
        <dbReference type="Proteomes" id="UP000290567"/>
    </source>
</evidence>
<keyword evidence="6" id="KW-1133">Transmembrane helix</keyword>
<gene>
    <name evidence="8" type="ORF">NRIC_36980</name>
</gene>
<keyword evidence="5" id="KW-0175">Coiled coil</keyword>
<dbReference type="InterPro" id="IPR016032">
    <property type="entry name" value="Sig_transdc_resp-reg_C-effctor"/>
</dbReference>
<accession>A0A4P5PC69</accession>
<keyword evidence="6" id="KW-0472">Membrane</keyword>
<feature type="DNA-binding region" description="OmpR/PhoB-type" evidence="4">
    <location>
        <begin position="94"/>
        <end position="190"/>
    </location>
</feature>
<evidence type="ECO:0000259" key="7">
    <source>
        <dbReference type="PROSITE" id="PS51755"/>
    </source>
</evidence>
<keyword evidence="6" id="KW-0812">Transmembrane</keyword>
<organism evidence="8 9">
    <name type="scientific">Enterococcus florum</name>
    <dbReference type="NCBI Taxonomy" id="2480627"/>
    <lineage>
        <taxon>Bacteria</taxon>
        <taxon>Bacillati</taxon>
        <taxon>Bacillota</taxon>
        <taxon>Bacilli</taxon>
        <taxon>Lactobacillales</taxon>
        <taxon>Enterococcaceae</taxon>
        <taxon>Enterococcus</taxon>
    </lineage>
</organism>
<feature type="transmembrane region" description="Helical" evidence="6">
    <location>
        <begin position="29"/>
        <end position="50"/>
    </location>
</feature>
<dbReference type="GO" id="GO:0006355">
    <property type="term" value="P:regulation of DNA-templated transcription"/>
    <property type="evidence" value="ECO:0007669"/>
    <property type="project" value="InterPro"/>
</dbReference>
<evidence type="ECO:0000256" key="3">
    <source>
        <dbReference type="ARBA" id="ARBA00023163"/>
    </source>
</evidence>
<dbReference type="InterPro" id="IPR001867">
    <property type="entry name" value="OmpR/PhoB-type_DNA-bd"/>
</dbReference>
<keyword evidence="3" id="KW-0804">Transcription</keyword>
<keyword evidence="2 4" id="KW-0238">DNA-binding</keyword>
<protein>
    <recommendedName>
        <fullName evidence="7">OmpR/PhoB-type domain-containing protein</fullName>
    </recommendedName>
</protein>
<feature type="domain" description="OmpR/PhoB-type" evidence="7">
    <location>
        <begin position="94"/>
        <end position="190"/>
    </location>
</feature>
<proteinExistence type="predicted"/>
<dbReference type="SMART" id="SM00862">
    <property type="entry name" value="Trans_reg_C"/>
    <property type="match status" value="1"/>
</dbReference>
<dbReference type="Proteomes" id="UP000290567">
    <property type="component" value="Unassembled WGS sequence"/>
</dbReference>
<dbReference type="Pfam" id="PF00486">
    <property type="entry name" value="Trans_reg_C"/>
    <property type="match status" value="1"/>
</dbReference>
<evidence type="ECO:0000256" key="1">
    <source>
        <dbReference type="ARBA" id="ARBA00023015"/>
    </source>
</evidence>
<dbReference type="EMBL" id="BJCC01000038">
    <property type="protein sequence ID" value="GCF95807.1"/>
    <property type="molecule type" value="Genomic_DNA"/>
</dbReference>
<reference evidence="9" key="1">
    <citation type="submission" date="2019-02" db="EMBL/GenBank/DDBJ databases">
        <title>Draft genome sequence of Enterococcus sp. Gos25-1.</title>
        <authorList>
            <person name="Tanaka N."/>
            <person name="Shiwa Y."/>
            <person name="Fujita N."/>
        </authorList>
    </citation>
    <scope>NUCLEOTIDE SEQUENCE [LARGE SCALE GENOMIC DNA]</scope>
    <source>
        <strain evidence="9">Gos25-1</strain>
    </source>
</reference>
<dbReference type="CDD" id="cd00383">
    <property type="entry name" value="trans_reg_C"/>
    <property type="match status" value="1"/>
</dbReference>
<evidence type="ECO:0000256" key="6">
    <source>
        <dbReference type="SAM" id="Phobius"/>
    </source>
</evidence>
<sequence>MPFILFVIMYITSPTFVINRMNYAGAVRAPVVLIGRFFLLSEFIFLIYYFGKIVNVLGEAEKSKQKEQEAVRRAQKAERDLEQHRLLTSAIPKKHLIAKGPFTMNTQSVQAFFKNDNLQLTPKEFALLLFFIQHENETVSREEIFEKIWQMPLTDKDNSLNNTVSRLRGKIIHSEYRITAVRKKGYRFEKDDCLK</sequence>
<dbReference type="Gene3D" id="1.10.10.10">
    <property type="entry name" value="Winged helix-like DNA-binding domain superfamily/Winged helix DNA-binding domain"/>
    <property type="match status" value="1"/>
</dbReference>
<dbReference type="GO" id="GO:0003677">
    <property type="term" value="F:DNA binding"/>
    <property type="evidence" value="ECO:0007669"/>
    <property type="project" value="UniProtKB-UniRule"/>
</dbReference>
<name>A0A4P5PC69_9ENTE</name>
<dbReference type="SUPFAM" id="SSF46894">
    <property type="entry name" value="C-terminal effector domain of the bipartite response regulators"/>
    <property type="match status" value="1"/>
</dbReference>
<evidence type="ECO:0000256" key="5">
    <source>
        <dbReference type="SAM" id="Coils"/>
    </source>
</evidence>
<dbReference type="AlphaFoldDB" id="A0A4P5PC69"/>
<evidence type="ECO:0000256" key="2">
    <source>
        <dbReference type="ARBA" id="ARBA00023125"/>
    </source>
</evidence>
<evidence type="ECO:0000256" key="4">
    <source>
        <dbReference type="PROSITE-ProRule" id="PRU01091"/>
    </source>
</evidence>
<dbReference type="InterPro" id="IPR036388">
    <property type="entry name" value="WH-like_DNA-bd_sf"/>
</dbReference>
<keyword evidence="9" id="KW-1185">Reference proteome</keyword>
<dbReference type="PROSITE" id="PS51755">
    <property type="entry name" value="OMPR_PHOB"/>
    <property type="match status" value="1"/>
</dbReference>
<feature type="coiled-coil region" evidence="5">
    <location>
        <begin position="57"/>
        <end position="87"/>
    </location>
</feature>
<dbReference type="GO" id="GO:0000160">
    <property type="term" value="P:phosphorelay signal transduction system"/>
    <property type="evidence" value="ECO:0007669"/>
    <property type="project" value="InterPro"/>
</dbReference>